<comment type="cofactor">
    <cofactor evidence="6">
        <name>heme</name>
        <dbReference type="ChEBI" id="CHEBI:30413"/>
    </cofactor>
</comment>
<evidence type="ECO:0000256" key="5">
    <source>
        <dbReference type="ARBA" id="ARBA00023004"/>
    </source>
</evidence>
<comment type="caution">
    <text evidence="8">The sequence shown here is derived from an EMBL/GenBank/DDBJ whole genome shotgun (WGS) entry which is preliminary data.</text>
</comment>
<sequence length="140" mass="15511">MRLRFVLVIALLVAGCARAPAKAPTLYDELGGQPGVAAITENLLDAFAADPLVAPTFAHVDITRWKRVFADYVCQTADGPCRYTGDSMEEVHRGMNINEAMFNAVVEDLITAMNRQHVPVRVQNRLIARLAPTRAQMLYR</sequence>
<dbReference type="PROSITE" id="PS51257">
    <property type="entry name" value="PROKAR_LIPOPROTEIN"/>
    <property type="match status" value="1"/>
</dbReference>
<organism evidence="8 9">
    <name type="scientific">Dyella ginsengisoli</name>
    <dbReference type="NCBI Taxonomy" id="363848"/>
    <lineage>
        <taxon>Bacteria</taxon>
        <taxon>Pseudomonadati</taxon>
        <taxon>Pseudomonadota</taxon>
        <taxon>Gammaproteobacteria</taxon>
        <taxon>Lysobacterales</taxon>
        <taxon>Rhodanobacteraceae</taxon>
        <taxon>Dyella</taxon>
    </lineage>
</organism>
<keyword evidence="3 6" id="KW-0349">Heme</keyword>
<accession>A0ABW8JW70</accession>
<evidence type="ECO:0000256" key="7">
    <source>
        <dbReference type="SAM" id="SignalP"/>
    </source>
</evidence>
<evidence type="ECO:0000256" key="4">
    <source>
        <dbReference type="ARBA" id="ARBA00022723"/>
    </source>
</evidence>
<evidence type="ECO:0000256" key="3">
    <source>
        <dbReference type="ARBA" id="ARBA00022617"/>
    </source>
</evidence>
<name>A0ABW8JW70_9GAMM</name>
<evidence type="ECO:0000256" key="6">
    <source>
        <dbReference type="PIRNR" id="PIRNR002030"/>
    </source>
</evidence>
<reference evidence="8 9" key="1">
    <citation type="submission" date="2020-10" db="EMBL/GenBank/DDBJ databases">
        <title>Phylogeny of dyella-like bacteria.</title>
        <authorList>
            <person name="Fu J."/>
        </authorList>
    </citation>
    <scope>NUCLEOTIDE SEQUENCE [LARGE SCALE GENOMIC DNA]</scope>
    <source>
        <strain evidence="8 9">Gsoil3046</strain>
    </source>
</reference>
<dbReference type="PIRSF" id="PIRSF002030">
    <property type="entry name" value="Globin_Protozoa/Cyanobacteria"/>
    <property type="match status" value="1"/>
</dbReference>
<dbReference type="SUPFAM" id="SSF46458">
    <property type="entry name" value="Globin-like"/>
    <property type="match status" value="1"/>
</dbReference>
<evidence type="ECO:0000313" key="9">
    <source>
        <dbReference type="Proteomes" id="UP001620460"/>
    </source>
</evidence>
<gene>
    <name evidence="8" type="ORF">ISP17_15670</name>
</gene>
<feature type="chain" id="PRO_5046324157" description="Group 1 truncated hemoglobin" evidence="7">
    <location>
        <begin position="22"/>
        <end position="140"/>
    </location>
</feature>
<keyword evidence="7" id="KW-0732">Signal</keyword>
<dbReference type="Gene3D" id="1.10.490.10">
    <property type="entry name" value="Globins"/>
    <property type="match status" value="1"/>
</dbReference>
<protein>
    <recommendedName>
        <fullName evidence="6">Group 1 truncated hemoglobin</fullName>
    </recommendedName>
</protein>
<evidence type="ECO:0000256" key="2">
    <source>
        <dbReference type="ARBA" id="ARBA00022448"/>
    </source>
</evidence>
<keyword evidence="9" id="KW-1185">Reference proteome</keyword>
<keyword evidence="2 6" id="KW-0813">Transport</keyword>
<dbReference type="InterPro" id="IPR012292">
    <property type="entry name" value="Globin/Proto"/>
</dbReference>
<proteinExistence type="inferred from homology"/>
<dbReference type="InterPro" id="IPR009050">
    <property type="entry name" value="Globin-like_sf"/>
</dbReference>
<keyword evidence="6" id="KW-0561">Oxygen transport</keyword>
<feature type="signal peptide" evidence="7">
    <location>
        <begin position="1"/>
        <end position="21"/>
    </location>
</feature>
<dbReference type="EMBL" id="JADIKM010000004">
    <property type="protein sequence ID" value="MFK2905402.1"/>
    <property type="molecule type" value="Genomic_DNA"/>
</dbReference>
<evidence type="ECO:0000256" key="1">
    <source>
        <dbReference type="ARBA" id="ARBA00009660"/>
    </source>
</evidence>
<dbReference type="Pfam" id="PF01152">
    <property type="entry name" value="Bac_globin"/>
    <property type="match status" value="1"/>
</dbReference>
<dbReference type="InterPro" id="IPR016339">
    <property type="entry name" value="Hemoglobin_trunc_I"/>
</dbReference>
<dbReference type="Proteomes" id="UP001620460">
    <property type="component" value="Unassembled WGS sequence"/>
</dbReference>
<dbReference type="RefSeq" id="WP_404634876.1">
    <property type="nucleotide sequence ID" value="NZ_JADIKM010000004.1"/>
</dbReference>
<keyword evidence="4 6" id="KW-0479">Metal-binding</keyword>
<keyword evidence="5 6" id="KW-0408">Iron</keyword>
<evidence type="ECO:0000313" key="8">
    <source>
        <dbReference type="EMBL" id="MFK2905402.1"/>
    </source>
</evidence>
<dbReference type="CDD" id="cd00454">
    <property type="entry name" value="TrHb1_N"/>
    <property type="match status" value="1"/>
</dbReference>
<comment type="similarity">
    <text evidence="1 6">Belongs to the truncated hemoglobin family. Group I subfamily.</text>
</comment>
<dbReference type="InterPro" id="IPR001486">
    <property type="entry name" value="Hemoglobin_trunc"/>
</dbReference>